<feature type="transmembrane region" description="Helical" evidence="10">
    <location>
        <begin position="139"/>
        <end position="160"/>
    </location>
</feature>
<evidence type="ECO:0000256" key="4">
    <source>
        <dbReference type="ARBA" id="ARBA00022475"/>
    </source>
</evidence>
<dbReference type="Proteomes" id="UP000515292">
    <property type="component" value="Chromosome"/>
</dbReference>
<dbReference type="AlphaFoldDB" id="A0A7G5IHG3"/>
<feature type="transmembrane region" description="Helical" evidence="10">
    <location>
        <begin position="359"/>
        <end position="380"/>
    </location>
</feature>
<evidence type="ECO:0000256" key="1">
    <source>
        <dbReference type="ARBA" id="ARBA00004429"/>
    </source>
</evidence>
<proteinExistence type="predicted"/>
<feature type="transmembrane region" description="Helical" evidence="10">
    <location>
        <begin position="172"/>
        <end position="189"/>
    </location>
</feature>
<dbReference type="KEGG" id="sand:H3309_16140"/>
<keyword evidence="5 10" id="KW-0812">Transmembrane</keyword>
<accession>A0A7G5IHG3</accession>
<evidence type="ECO:0000256" key="9">
    <source>
        <dbReference type="ARBA" id="ARBA00031636"/>
    </source>
</evidence>
<reference evidence="11 12" key="1">
    <citation type="submission" date="2020-07" db="EMBL/GenBank/DDBJ databases">
        <title>Complete genome sequence for Sandaracinobacter sp. M6.</title>
        <authorList>
            <person name="Tang Y."/>
            <person name="Liu Q."/>
            <person name="Guo Z."/>
            <person name="Lei P."/>
            <person name="Huang B."/>
        </authorList>
    </citation>
    <scope>NUCLEOTIDE SEQUENCE [LARGE SCALE GENOMIC DNA]</scope>
    <source>
        <strain evidence="11 12">M6</strain>
    </source>
</reference>
<dbReference type="GO" id="GO:0006811">
    <property type="term" value="P:monoatomic ion transport"/>
    <property type="evidence" value="ECO:0007669"/>
    <property type="project" value="UniProtKB-KW"/>
</dbReference>
<feature type="transmembrane region" description="Helical" evidence="10">
    <location>
        <begin position="58"/>
        <end position="80"/>
    </location>
</feature>
<evidence type="ECO:0000256" key="6">
    <source>
        <dbReference type="ARBA" id="ARBA00022989"/>
    </source>
</evidence>
<keyword evidence="6 10" id="KW-1133">Transmembrane helix</keyword>
<evidence type="ECO:0000313" key="11">
    <source>
        <dbReference type="EMBL" id="QMW22805.1"/>
    </source>
</evidence>
<dbReference type="PANTHER" id="PTHR43298:SF2">
    <property type="entry name" value="FMN_FAD EXPORTER YEEO-RELATED"/>
    <property type="match status" value="1"/>
</dbReference>
<feature type="transmembrane region" description="Helical" evidence="10">
    <location>
        <begin position="426"/>
        <end position="446"/>
    </location>
</feature>
<dbReference type="Pfam" id="PF01554">
    <property type="entry name" value="MatE"/>
    <property type="match status" value="2"/>
</dbReference>
<evidence type="ECO:0000256" key="7">
    <source>
        <dbReference type="ARBA" id="ARBA00023065"/>
    </source>
</evidence>
<feature type="transmembrane region" description="Helical" evidence="10">
    <location>
        <begin position="201"/>
        <end position="223"/>
    </location>
</feature>
<dbReference type="EMBL" id="CP059851">
    <property type="protein sequence ID" value="QMW22805.1"/>
    <property type="molecule type" value="Genomic_DNA"/>
</dbReference>
<gene>
    <name evidence="11" type="ORF">H3309_16140</name>
</gene>
<keyword evidence="4" id="KW-1003">Cell membrane</keyword>
<dbReference type="RefSeq" id="WP_182296050.1">
    <property type="nucleotide sequence ID" value="NZ_CP059851.1"/>
</dbReference>
<dbReference type="GO" id="GO:0005886">
    <property type="term" value="C:plasma membrane"/>
    <property type="evidence" value="ECO:0007669"/>
    <property type="project" value="UniProtKB-SubCell"/>
</dbReference>
<evidence type="ECO:0000256" key="2">
    <source>
        <dbReference type="ARBA" id="ARBA00022448"/>
    </source>
</evidence>
<feature type="transmembrane region" description="Helical" evidence="10">
    <location>
        <begin position="401"/>
        <end position="420"/>
    </location>
</feature>
<keyword evidence="8 10" id="KW-0472">Membrane</keyword>
<comment type="subcellular location">
    <subcellularLocation>
        <location evidence="1">Cell inner membrane</location>
        <topology evidence="1">Multi-pass membrane protein</topology>
    </subcellularLocation>
</comment>
<evidence type="ECO:0000256" key="8">
    <source>
        <dbReference type="ARBA" id="ARBA00023136"/>
    </source>
</evidence>
<name>A0A7G5IHG3_9SPHN</name>
<dbReference type="PANTHER" id="PTHR43298">
    <property type="entry name" value="MULTIDRUG RESISTANCE PROTEIN NORM-RELATED"/>
    <property type="match status" value="1"/>
</dbReference>
<dbReference type="NCBIfam" id="TIGR00797">
    <property type="entry name" value="matE"/>
    <property type="match status" value="1"/>
</dbReference>
<keyword evidence="12" id="KW-1185">Reference proteome</keyword>
<feature type="transmembrane region" description="Helical" evidence="10">
    <location>
        <begin position="289"/>
        <end position="312"/>
    </location>
</feature>
<protein>
    <recommendedName>
        <fullName evidence="9">Multidrug-efflux transporter</fullName>
    </recommendedName>
</protein>
<dbReference type="InterPro" id="IPR048279">
    <property type="entry name" value="MdtK-like"/>
</dbReference>
<dbReference type="InterPro" id="IPR002528">
    <property type="entry name" value="MATE_fam"/>
</dbReference>
<feature type="transmembrane region" description="Helical" evidence="10">
    <location>
        <begin position="258"/>
        <end position="283"/>
    </location>
</feature>
<dbReference type="GO" id="GO:0042910">
    <property type="term" value="F:xenobiotic transmembrane transporter activity"/>
    <property type="evidence" value="ECO:0007669"/>
    <property type="project" value="InterPro"/>
</dbReference>
<keyword evidence="3" id="KW-0050">Antiport</keyword>
<sequence>MTSAHPSHPDSGEPDGSLGELLRLAGPIALSRLGIMGMGLTDAIVVGQYSATELGYHALGWSLTGPVLYGGIGLLIGVQVMTARLIGADRPQDTGAVLRRGLSYAFWLGVGFTLALLLIGDWALHHVGLEESLADGGGAALKVFALSITFYMLSDTLLFWFEAHGKPEKGTIAMWAANVVNLVLNLWMVPGHSPFGIDGAIASGWATFGARLSLLLFLLAFLISWDRSRPYGAYARAPRDPPAEREQRRIGYASGASFLIEGGSFSGLNILAGWLGTLVVAAWAVTLNVAGIVFMIPLGLAGATSVLVARGIGARSIVAVRRAFRLGLLVTAAVLVLLSLGVWFDPALIARAYGSDPALIALAAPALLLSCLFFLADGLQVVGANALRARGDVWWPTRMHFISYIVVMWPIAYGLAIPLGMGLNGIVWGVIIASLVSATALIWRFYALGERLPEKAGDVH</sequence>
<evidence type="ECO:0000256" key="10">
    <source>
        <dbReference type="SAM" id="Phobius"/>
    </source>
</evidence>
<organism evidence="11 12">
    <name type="scientific">Sandaracinobacteroides saxicola</name>
    <dbReference type="NCBI Taxonomy" id="2759707"/>
    <lineage>
        <taxon>Bacteria</taxon>
        <taxon>Pseudomonadati</taxon>
        <taxon>Pseudomonadota</taxon>
        <taxon>Alphaproteobacteria</taxon>
        <taxon>Sphingomonadales</taxon>
        <taxon>Sphingosinicellaceae</taxon>
        <taxon>Sandaracinobacteroides</taxon>
    </lineage>
</organism>
<feature type="transmembrane region" description="Helical" evidence="10">
    <location>
        <begin position="324"/>
        <end position="344"/>
    </location>
</feature>
<feature type="transmembrane region" description="Helical" evidence="10">
    <location>
        <begin position="101"/>
        <end position="119"/>
    </location>
</feature>
<dbReference type="InterPro" id="IPR050222">
    <property type="entry name" value="MATE_MdtK"/>
</dbReference>
<evidence type="ECO:0000256" key="5">
    <source>
        <dbReference type="ARBA" id="ARBA00022692"/>
    </source>
</evidence>
<evidence type="ECO:0000256" key="3">
    <source>
        <dbReference type="ARBA" id="ARBA00022449"/>
    </source>
</evidence>
<dbReference type="GO" id="GO:0015297">
    <property type="term" value="F:antiporter activity"/>
    <property type="evidence" value="ECO:0007669"/>
    <property type="project" value="UniProtKB-KW"/>
</dbReference>
<keyword evidence="7" id="KW-0406">Ion transport</keyword>
<keyword evidence="2" id="KW-0813">Transport</keyword>
<dbReference type="PIRSF" id="PIRSF006603">
    <property type="entry name" value="DinF"/>
    <property type="match status" value="1"/>
</dbReference>
<evidence type="ECO:0000313" key="12">
    <source>
        <dbReference type="Proteomes" id="UP000515292"/>
    </source>
</evidence>